<evidence type="ECO:0000256" key="5">
    <source>
        <dbReference type="ARBA" id="ARBA00022840"/>
    </source>
</evidence>
<protein>
    <recommendedName>
        <fullName evidence="9">Probable arginine--tRNA ligase, mitochondrial</fullName>
        <ecNumber evidence="2">6.1.1.19</ecNumber>
    </recommendedName>
    <alternativeName>
        <fullName evidence="8">Arginyl-tRNA synthetase</fullName>
    </alternativeName>
</protein>
<comment type="function">
    <text evidence="11">Catalyzes the attachment of arginine to tRNA(Arg) in a two-step reaction: arginine is first activated by ATP to form Arg-AMP and then transferred to the acceptor end of tRNA(Arg).</text>
</comment>
<evidence type="ECO:0000313" key="14">
    <source>
        <dbReference type="EMBL" id="KAK2193859.1"/>
    </source>
</evidence>
<keyword evidence="7 12" id="KW-0030">Aminoacyl-tRNA synthetase</keyword>
<evidence type="ECO:0000256" key="11">
    <source>
        <dbReference type="ARBA" id="ARBA00049595"/>
    </source>
</evidence>
<evidence type="ECO:0000256" key="7">
    <source>
        <dbReference type="ARBA" id="ARBA00023146"/>
    </source>
</evidence>
<comment type="caution">
    <text evidence="14">The sequence shown here is derived from an EMBL/GenBank/DDBJ whole genome shotgun (WGS) entry which is preliminary data.</text>
</comment>
<evidence type="ECO:0000256" key="6">
    <source>
        <dbReference type="ARBA" id="ARBA00022917"/>
    </source>
</evidence>
<feature type="domain" description="DALR anticodon binding" evidence="13">
    <location>
        <begin position="500"/>
        <end position="615"/>
    </location>
</feature>
<evidence type="ECO:0000256" key="3">
    <source>
        <dbReference type="ARBA" id="ARBA00022598"/>
    </source>
</evidence>
<dbReference type="InterPro" id="IPR009080">
    <property type="entry name" value="tRNAsynth_Ia_anticodon-bd"/>
</dbReference>
<dbReference type="AlphaFoldDB" id="A0AAD9PFG9"/>
<reference evidence="14" key="1">
    <citation type="journal article" date="2023" name="Mol. Biol. Evol.">
        <title>Third-Generation Sequencing Reveals the Adaptive Role of the Epigenome in Three Deep-Sea Polychaetes.</title>
        <authorList>
            <person name="Perez M."/>
            <person name="Aroh O."/>
            <person name="Sun Y."/>
            <person name="Lan Y."/>
            <person name="Juniper S.K."/>
            <person name="Young C.R."/>
            <person name="Angers B."/>
            <person name="Qian P.Y."/>
        </authorList>
    </citation>
    <scope>NUCLEOTIDE SEQUENCE</scope>
    <source>
        <strain evidence="14">R07B-5</strain>
    </source>
</reference>
<dbReference type="InterPro" id="IPR001278">
    <property type="entry name" value="Arg-tRNA-ligase"/>
</dbReference>
<dbReference type="SUPFAM" id="SSF47323">
    <property type="entry name" value="Anticodon-binding domain of a subclass of class I aminoacyl-tRNA synthetases"/>
    <property type="match status" value="1"/>
</dbReference>
<dbReference type="InterPro" id="IPR014729">
    <property type="entry name" value="Rossmann-like_a/b/a_fold"/>
</dbReference>
<evidence type="ECO:0000256" key="12">
    <source>
        <dbReference type="RuleBase" id="RU363038"/>
    </source>
</evidence>
<keyword evidence="3 12" id="KW-0436">Ligase</keyword>
<dbReference type="FunFam" id="1.10.730.10:FF:000006">
    <property type="entry name" value="Arginyl-tRNA synthetase 2, mitochondrial"/>
    <property type="match status" value="1"/>
</dbReference>
<keyword evidence="4 12" id="KW-0547">Nucleotide-binding</keyword>
<dbReference type="GO" id="GO:0006420">
    <property type="term" value="P:arginyl-tRNA aminoacylation"/>
    <property type="evidence" value="ECO:0007669"/>
    <property type="project" value="InterPro"/>
</dbReference>
<organism evidence="14 15">
    <name type="scientific">Ridgeia piscesae</name>
    <name type="common">Tubeworm</name>
    <dbReference type="NCBI Taxonomy" id="27915"/>
    <lineage>
        <taxon>Eukaryota</taxon>
        <taxon>Metazoa</taxon>
        <taxon>Spiralia</taxon>
        <taxon>Lophotrochozoa</taxon>
        <taxon>Annelida</taxon>
        <taxon>Polychaeta</taxon>
        <taxon>Sedentaria</taxon>
        <taxon>Canalipalpata</taxon>
        <taxon>Sabellida</taxon>
        <taxon>Siboglinidae</taxon>
        <taxon>Ridgeia</taxon>
    </lineage>
</organism>
<dbReference type="GO" id="GO:0005524">
    <property type="term" value="F:ATP binding"/>
    <property type="evidence" value="ECO:0007669"/>
    <property type="project" value="UniProtKB-KW"/>
</dbReference>
<dbReference type="EMBL" id="JAODUO010000006">
    <property type="protein sequence ID" value="KAK2193859.1"/>
    <property type="molecule type" value="Genomic_DNA"/>
</dbReference>
<comment type="catalytic activity">
    <reaction evidence="10">
        <text>tRNA(Arg) + L-arginine + ATP = L-arginyl-tRNA(Arg) + AMP + diphosphate</text>
        <dbReference type="Rhea" id="RHEA:20301"/>
        <dbReference type="Rhea" id="RHEA-COMP:9658"/>
        <dbReference type="Rhea" id="RHEA-COMP:9673"/>
        <dbReference type="ChEBI" id="CHEBI:30616"/>
        <dbReference type="ChEBI" id="CHEBI:32682"/>
        <dbReference type="ChEBI" id="CHEBI:33019"/>
        <dbReference type="ChEBI" id="CHEBI:78442"/>
        <dbReference type="ChEBI" id="CHEBI:78513"/>
        <dbReference type="ChEBI" id="CHEBI:456215"/>
        <dbReference type="EC" id="6.1.1.19"/>
    </reaction>
</comment>
<dbReference type="InterPro" id="IPR035684">
    <property type="entry name" value="ArgRS_core"/>
</dbReference>
<dbReference type="NCBIfam" id="TIGR00456">
    <property type="entry name" value="argS"/>
    <property type="match status" value="1"/>
</dbReference>
<dbReference type="GO" id="GO:0005739">
    <property type="term" value="C:mitochondrion"/>
    <property type="evidence" value="ECO:0007669"/>
    <property type="project" value="TreeGrafter"/>
</dbReference>
<dbReference type="PROSITE" id="PS00178">
    <property type="entry name" value="AA_TRNA_LIGASE_I"/>
    <property type="match status" value="1"/>
</dbReference>
<dbReference type="CDD" id="cd07956">
    <property type="entry name" value="Anticodon_Ia_Arg"/>
    <property type="match status" value="1"/>
</dbReference>
<comment type="similarity">
    <text evidence="1 12">Belongs to the class-I aminoacyl-tRNA synthetase family.</text>
</comment>
<evidence type="ECO:0000313" key="15">
    <source>
        <dbReference type="Proteomes" id="UP001209878"/>
    </source>
</evidence>
<evidence type="ECO:0000256" key="9">
    <source>
        <dbReference type="ARBA" id="ARBA00039495"/>
    </source>
</evidence>
<proteinExistence type="inferred from homology"/>
<dbReference type="FunFam" id="3.40.50.620:FF:000058">
    <property type="entry name" value="Mitochondrial arginyl-tRNA synthetase"/>
    <property type="match status" value="1"/>
</dbReference>
<dbReference type="PANTHER" id="PTHR11956">
    <property type="entry name" value="ARGINYL-TRNA SYNTHETASE"/>
    <property type="match status" value="1"/>
</dbReference>
<evidence type="ECO:0000256" key="1">
    <source>
        <dbReference type="ARBA" id="ARBA00005594"/>
    </source>
</evidence>
<dbReference type="Gene3D" id="3.40.50.620">
    <property type="entry name" value="HUPs"/>
    <property type="match status" value="1"/>
</dbReference>
<evidence type="ECO:0000256" key="4">
    <source>
        <dbReference type="ARBA" id="ARBA00022741"/>
    </source>
</evidence>
<accession>A0AAD9PFG9</accession>
<dbReference type="Pfam" id="PF00750">
    <property type="entry name" value="tRNA-synt_1d"/>
    <property type="match status" value="1"/>
</dbReference>
<dbReference type="GO" id="GO:0032543">
    <property type="term" value="P:mitochondrial translation"/>
    <property type="evidence" value="ECO:0007669"/>
    <property type="project" value="TreeGrafter"/>
</dbReference>
<evidence type="ECO:0000256" key="2">
    <source>
        <dbReference type="ARBA" id="ARBA00012837"/>
    </source>
</evidence>
<gene>
    <name evidence="14" type="ORF">NP493_5g16017</name>
</gene>
<dbReference type="InterPro" id="IPR001412">
    <property type="entry name" value="aa-tRNA-synth_I_CS"/>
</dbReference>
<keyword evidence="5 12" id="KW-0067">ATP-binding</keyword>
<dbReference type="SMART" id="SM00836">
    <property type="entry name" value="DALR_1"/>
    <property type="match status" value="1"/>
</dbReference>
<name>A0AAD9PFG9_RIDPI</name>
<dbReference type="Pfam" id="PF05746">
    <property type="entry name" value="DALR_1"/>
    <property type="match status" value="1"/>
</dbReference>
<dbReference type="PANTHER" id="PTHR11956:SF11">
    <property type="entry name" value="ARGININE--TRNA LIGASE, MITOCHONDRIAL-RELATED"/>
    <property type="match status" value="1"/>
</dbReference>
<dbReference type="PRINTS" id="PR01038">
    <property type="entry name" value="TRNASYNTHARG"/>
</dbReference>
<evidence type="ECO:0000259" key="13">
    <source>
        <dbReference type="SMART" id="SM00836"/>
    </source>
</evidence>
<evidence type="ECO:0000256" key="8">
    <source>
        <dbReference type="ARBA" id="ARBA00033033"/>
    </source>
</evidence>
<dbReference type="InterPro" id="IPR008909">
    <property type="entry name" value="DALR_anticod-bd"/>
</dbReference>
<keyword evidence="15" id="KW-1185">Reference proteome</keyword>
<dbReference type="SUPFAM" id="SSF52374">
    <property type="entry name" value="Nucleotidylyl transferase"/>
    <property type="match status" value="1"/>
</dbReference>
<evidence type="ECO:0000256" key="10">
    <source>
        <dbReference type="ARBA" id="ARBA00049339"/>
    </source>
</evidence>
<keyword evidence="6 12" id="KW-0648">Protein biosynthesis</keyword>
<dbReference type="Proteomes" id="UP001209878">
    <property type="component" value="Unassembled WGS sequence"/>
</dbReference>
<sequence length="615" mass="70644">MAAVIRRHVAKKLAEAAQLSQSVNQKWLNNLYKLPWCVRIVQAKKRSQVSSLLVSVPFQHLESCDLLPHARVPEQMQWAETLAHQTVQDECSTPFEVTDRGFHVCLNFDHVTKPILEEITTLQSKYGFKSRLHDYVECVDGHVEPTRTHNIVIEYSSPNIAKPFHAGHLRSTILGNYIANLAEALGHHVVRINYLGDWGTQFGLLGVAFDRYGDMDQLKEDAMQHLFDIYVRINADMRKEEEAGKPSTVHQAGMEFFRQMEEGNENALRLWRMCRDYSIDEFSKMYKRLGVHFDEYHGEAMYNEKAKEVVEEFKSRGLLQYNSQTGVGFIDLGDPDTKKHLHGNILKSDGTTLYLTRDYAAALDRKERYNFDKMYYVVENGQQMHFKQLVYGLRMLGCDWAGVPPTQFHVKFGRIEGMSTRRGQVVFLRSILDEAQARMIDSMKSKETTKLGSPEEMKRVAETLGVSAIIIQDLKQRRLTNYKFNWEKMLQFNGHTGIFLQYTYARLCSLERNAGVILDLQCATDALTEPEAYRLVQVMARFDETLQYSYTALEPSHLVQYLFSLCHLVGSAIEKLHVKGESDDVAKARLLLFYCSRTVLANGLHLLGITPLEKM</sequence>
<dbReference type="EC" id="6.1.1.19" evidence="2"/>
<dbReference type="GO" id="GO:0004814">
    <property type="term" value="F:arginine-tRNA ligase activity"/>
    <property type="evidence" value="ECO:0007669"/>
    <property type="project" value="UniProtKB-EC"/>
</dbReference>
<dbReference type="Gene3D" id="1.10.730.10">
    <property type="entry name" value="Isoleucyl-tRNA Synthetase, Domain 1"/>
    <property type="match status" value="1"/>
</dbReference>